<evidence type="ECO:0000313" key="4">
    <source>
        <dbReference type="Proteomes" id="UP000807306"/>
    </source>
</evidence>
<feature type="region of interest" description="Disordered" evidence="1">
    <location>
        <begin position="1"/>
        <end position="52"/>
    </location>
</feature>
<sequence>MSTRAQSLPTGRKPIRSHPSRSSKENAGPGVSTRSRKRSHDSDDISAFTTRTKRLKETNIADASPTPALVARNPLMASNIPRRPASITRKPILVNSNELVQDTDDNLSETEPESIIDHSYKTMEEDGNDGASEISDFCSQNTSDIPKSFLYPAVIQGAILEEAKKQLREYISCVNYFPTTEQALVCLDKAITALKEDERIPSDDLVPTDAMRTEVVNEASRYLTTLKDICCKAVQTHYSDAINPPEPIEGNQQGYKMLIADKIDRLIGEATLFHLGENDEEGKCSNMMHGCIRGVCIDFYYGSGPNALARQLPHIFENSIPERAVALVTVCIYHALDEYRTGEFMKKEFTADVYQIDYEAALNLIKAIKANTYHHEKWINCRQQWALDGLAVLESAKPQKVYRAYLN</sequence>
<dbReference type="InterPro" id="IPR045341">
    <property type="entry name" value="DUF6532"/>
</dbReference>
<organism evidence="3 4">
    <name type="scientific">Crepidotus variabilis</name>
    <dbReference type="NCBI Taxonomy" id="179855"/>
    <lineage>
        <taxon>Eukaryota</taxon>
        <taxon>Fungi</taxon>
        <taxon>Dikarya</taxon>
        <taxon>Basidiomycota</taxon>
        <taxon>Agaricomycotina</taxon>
        <taxon>Agaricomycetes</taxon>
        <taxon>Agaricomycetidae</taxon>
        <taxon>Agaricales</taxon>
        <taxon>Agaricineae</taxon>
        <taxon>Crepidotaceae</taxon>
        <taxon>Crepidotus</taxon>
    </lineage>
</organism>
<dbReference type="AlphaFoldDB" id="A0A9P6JIJ0"/>
<dbReference type="Pfam" id="PF20149">
    <property type="entry name" value="DUF6532"/>
    <property type="match status" value="1"/>
</dbReference>
<dbReference type="Proteomes" id="UP000807306">
    <property type="component" value="Unassembled WGS sequence"/>
</dbReference>
<evidence type="ECO:0000313" key="3">
    <source>
        <dbReference type="EMBL" id="KAF9522198.1"/>
    </source>
</evidence>
<proteinExistence type="predicted"/>
<comment type="caution">
    <text evidence="3">The sequence shown here is derived from an EMBL/GenBank/DDBJ whole genome shotgun (WGS) entry which is preliminary data.</text>
</comment>
<name>A0A9P6JIJ0_9AGAR</name>
<dbReference type="EMBL" id="MU157956">
    <property type="protein sequence ID" value="KAF9522198.1"/>
    <property type="molecule type" value="Genomic_DNA"/>
</dbReference>
<protein>
    <recommendedName>
        <fullName evidence="2">DUF6532 domain-containing protein</fullName>
    </recommendedName>
</protein>
<reference evidence="3" key="1">
    <citation type="submission" date="2020-11" db="EMBL/GenBank/DDBJ databases">
        <authorList>
            <consortium name="DOE Joint Genome Institute"/>
            <person name="Ahrendt S."/>
            <person name="Riley R."/>
            <person name="Andreopoulos W."/>
            <person name="Labutti K."/>
            <person name="Pangilinan J."/>
            <person name="Ruiz-Duenas F.J."/>
            <person name="Barrasa J.M."/>
            <person name="Sanchez-Garcia M."/>
            <person name="Camarero S."/>
            <person name="Miyauchi S."/>
            <person name="Serrano A."/>
            <person name="Linde D."/>
            <person name="Babiker R."/>
            <person name="Drula E."/>
            <person name="Ayuso-Fernandez I."/>
            <person name="Pacheco R."/>
            <person name="Padilla G."/>
            <person name="Ferreira P."/>
            <person name="Barriuso J."/>
            <person name="Kellner H."/>
            <person name="Castanera R."/>
            <person name="Alfaro M."/>
            <person name="Ramirez L."/>
            <person name="Pisabarro A.G."/>
            <person name="Kuo A."/>
            <person name="Tritt A."/>
            <person name="Lipzen A."/>
            <person name="He G."/>
            <person name="Yan M."/>
            <person name="Ng V."/>
            <person name="Cullen D."/>
            <person name="Martin F."/>
            <person name="Rosso M.-N."/>
            <person name="Henrissat B."/>
            <person name="Hibbett D."/>
            <person name="Martinez A.T."/>
            <person name="Grigoriev I.V."/>
        </authorList>
    </citation>
    <scope>NUCLEOTIDE SEQUENCE</scope>
    <source>
        <strain evidence="3">CBS 506.95</strain>
    </source>
</reference>
<accession>A0A9P6JIJ0</accession>
<feature type="domain" description="DUF6532" evidence="2">
    <location>
        <begin position="162"/>
        <end position="367"/>
    </location>
</feature>
<dbReference type="OrthoDB" id="3055188at2759"/>
<gene>
    <name evidence="3" type="ORF">CPB83DRAFT_864821</name>
</gene>
<keyword evidence="4" id="KW-1185">Reference proteome</keyword>
<evidence type="ECO:0000256" key="1">
    <source>
        <dbReference type="SAM" id="MobiDB-lite"/>
    </source>
</evidence>
<evidence type="ECO:0000259" key="2">
    <source>
        <dbReference type="Pfam" id="PF20149"/>
    </source>
</evidence>